<gene>
    <name evidence="3" type="ORF">B0T21DRAFT_346061</name>
</gene>
<comment type="caution">
    <text evidence="3">The sequence shown here is derived from an EMBL/GenBank/DDBJ whole genome shotgun (WGS) entry which is preliminary data.</text>
</comment>
<organism evidence="3 4">
    <name type="scientific">Apiosordaria backusii</name>
    <dbReference type="NCBI Taxonomy" id="314023"/>
    <lineage>
        <taxon>Eukaryota</taxon>
        <taxon>Fungi</taxon>
        <taxon>Dikarya</taxon>
        <taxon>Ascomycota</taxon>
        <taxon>Pezizomycotina</taxon>
        <taxon>Sordariomycetes</taxon>
        <taxon>Sordariomycetidae</taxon>
        <taxon>Sordariales</taxon>
        <taxon>Lasiosphaeriaceae</taxon>
        <taxon>Apiosordaria</taxon>
    </lineage>
</organism>
<evidence type="ECO:0000256" key="2">
    <source>
        <dbReference type="SAM" id="Phobius"/>
    </source>
</evidence>
<proteinExistence type="predicted"/>
<feature type="compositionally biased region" description="Polar residues" evidence="1">
    <location>
        <begin position="101"/>
        <end position="112"/>
    </location>
</feature>
<dbReference type="EMBL" id="JAUKTV010000003">
    <property type="protein sequence ID" value="KAK0742232.1"/>
    <property type="molecule type" value="Genomic_DNA"/>
</dbReference>
<sequence length="324" mass="35230">MTLINPVHGLVVPFLFLFTLPLAIFAGITSALAFSVLMFRAAIVYLDIALAFVPQYFLRKNKSSLLSSADKQRRHSRNDGWKTPVTPTSSSGRSNSSDYSTPSPRFPQTTGYLESGHITPGRRRKSSYGFGSAPHRHSRRSSSQVSLSTAGTITPIHEDEVLNDINPLTPAAIADAGLAPSVGLDRDFEGIGGWRLDDNGNDSDWTNINSRLELPLEGRTSFTRSHSRSQSAGPMNPNDAYLLSRHPSSKRETIMNDINHDWVEKSAATGGVGTRTGGTPPNSSRVRLNQTLPLPPPAFTALADDLRDHGEMLSPRSFKKAPPA</sequence>
<protein>
    <submittedName>
        <fullName evidence="3">Uncharacterized protein</fullName>
    </submittedName>
</protein>
<feature type="region of interest" description="Disordered" evidence="1">
    <location>
        <begin position="219"/>
        <end position="243"/>
    </location>
</feature>
<feature type="region of interest" description="Disordered" evidence="1">
    <location>
        <begin position="268"/>
        <end position="296"/>
    </location>
</feature>
<keyword evidence="4" id="KW-1185">Reference proteome</keyword>
<feature type="transmembrane region" description="Helical" evidence="2">
    <location>
        <begin position="34"/>
        <end position="58"/>
    </location>
</feature>
<keyword evidence="2" id="KW-0472">Membrane</keyword>
<feature type="compositionally biased region" description="Polar residues" evidence="1">
    <location>
        <begin position="280"/>
        <end position="290"/>
    </location>
</feature>
<keyword evidence="2" id="KW-0812">Transmembrane</keyword>
<evidence type="ECO:0000313" key="3">
    <source>
        <dbReference type="EMBL" id="KAK0742232.1"/>
    </source>
</evidence>
<feature type="compositionally biased region" description="Polar residues" evidence="1">
    <location>
        <begin position="220"/>
        <end position="233"/>
    </location>
</feature>
<keyword evidence="2" id="KW-1133">Transmembrane helix</keyword>
<evidence type="ECO:0000256" key="1">
    <source>
        <dbReference type="SAM" id="MobiDB-lite"/>
    </source>
</evidence>
<accession>A0AA40K1I8</accession>
<feature type="region of interest" description="Disordered" evidence="1">
    <location>
        <begin position="68"/>
        <end position="147"/>
    </location>
</feature>
<feature type="transmembrane region" description="Helical" evidence="2">
    <location>
        <begin position="7"/>
        <end position="28"/>
    </location>
</feature>
<name>A0AA40K1I8_9PEZI</name>
<dbReference type="Proteomes" id="UP001172159">
    <property type="component" value="Unassembled WGS sequence"/>
</dbReference>
<feature type="compositionally biased region" description="Low complexity" evidence="1">
    <location>
        <begin position="89"/>
        <end position="100"/>
    </location>
</feature>
<evidence type="ECO:0000313" key="4">
    <source>
        <dbReference type="Proteomes" id="UP001172159"/>
    </source>
</evidence>
<dbReference type="AlphaFoldDB" id="A0AA40K1I8"/>
<reference evidence="3" key="1">
    <citation type="submission" date="2023-06" db="EMBL/GenBank/DDBJ databases">
        <title>Genome-scale phylogeny and comparative genomics of the fungal order Sordariales.</title>
        <authorList>
            <consortium name="Lawrence Berkeley National Laboratory"/>
            <person name="Hensen N."/>
            <person name="Bonometti L."/>
            <person name="Westerberg I."/>
            <person name="Brannstrom I.O."/>
            <person name="Guillou S."/>
            <person name="Cros-Aarteil S."/>
            <person name="Calhoun S."/>
            <person name="Haridas S."/>
            <person name="Kuo A."/>
            <person name="Mondo S."/>
            <person name="Pangilinan J."/>
            <person name="Riley R."/>
            <person name="Labutti K."/>
            <person name="Andreopoulos B."/>
            <person name="Lipzen A."/>
            <person name="Chen C."/>
            <person name="Yanf M."/>
            <person name="Daum C."/>
            <person name="Ng V."/>
            <person name="Clum A."/>
            <person name="Steindorff A."/>
            <person name="Ohm R."/>
            <person name="Martin F."/>
            <person name="Silar P."/>
            <person name="Natvig D."/>
            <person name="Lalanne C."/>
            <person name="Gautier V."/>
            <person name="Ament-Velasquez S.L."/>
            <person name="Kruys A."/>
            <person name="Hutchinson M.I."/>
            <person name="Powell A.J."/>
            <person name="Barry K."/>
            <person name="Miller A.N."/>
            <person name="Grigoriev I.V."/>
            <person name="Debuchy R."/>
            <person name="Gladieux P."/>
            <person name="Thoren M.H."/>
            <person name="Johannesson H."/>
        </authorList>
    </citation>
    <scope>NUCLEOTIDE SEQUENCE</scope>
    <source>
        <strain evidence="3">CBS 540.89</strain>
    </source>
</reference>